<dbReference type="GO" id="GO:0030001">
    <property type="term" value="P:metal ion transport"/>
    <property type="evidence" value="ECO:0007669"/>
    <property type="project" value="InterPro"/>
</dbReference>
<accession>A0A2A2H3S7</accession>
<dbReference type="OrthoDB" id="50488at2157"/>
<dbReference type="InterPro" id="IPR006128">
    <property type="entry name" value="Lipoprotein_PsaA-like"/>
</dbReference>
<evidence type="ECO:0000313" key="6">
    <source>
        <dbReference type="Proteomes" id="UP000217784"/>
    </source>
</evidence>
<dbReference type="InterPro" id="IPR006129">
    <property type="entry name" value="AdhesinB"/>
</dbReference>
<evidence type="ECO:0000313" key="5">
    <source>
        <dbReference type="EMBL" id="PAV03974.1"/>
    </source>
</evidence>
<dbReference type="InterPro" id="IPR050492">
    <property type="entry name" value="Bact_metal-bind_prot9"/>
</dbReference>
<dbReference type="GO" id="GO:0007155">
    <property type="term" value="P:cell adhesion"/>
    <property type="evidence" value="ECO:0007669"/>
    <property type="project" value="InterPro"/>
</dbReference>
<evidence type="ECO:0000256" key="2">
    <source>
        <dbReference type="ARBA" id="ARBA00022448"/>
    </source>
</evidence>
<sequence length="294" mass="32982">MEKRRIIIVSLLLIFILTAGLFIYFAASGQEESDNSKLNVAVSIGPQVEFVKAVGGDKVNVILMVPSGSDPHTYEPLPEQLTNISKARMYAEVGSSVEFETNYMSKIKSINPDMLIVNCSKGIELMPNTAENESDEVDPHVWTSPKNAKIMVENICHGLVQIDPANKDYYQKNRDQYLQKLDELDKNTTKTFKEKNTSIILVFHPAFGYYAKAYNLTMIAAMINDEEPSPQRIAMMVDTAKKNNIKVVFTEPQYNPKYMQSVASQIGGRVVFVNDLDENYLQNMENVAKAFAGS</sequence>
<keyword evidence="4" id="KW-0472">Membrane</keyword>
<comment type="caution">
    <text evidence="5">The sequence shown here is derived from an EMBL/GenBank/DDBJ whole genome shotgun (WGS) entry which is preliminary data.</text>
</comment>
<dbReference type="SUPFAM" id="SSF53807">
    <property type="entry name" value="Helical backbone' metal receptor"/>
    <property type="match status" value="1"/>
</dbReference>
<keyword evidence="3" id="KW-0732">Signal</keyword>
<dbReference type="GO" id="GO:0046872">
    <property type="term" value="F:metal ion binding"/>
    <property type="evidence" value="ECO:0007669"/>
    <property type="project" value="InterPro"/>
</dbReference>
<dbReference type="InterPro" id="IPR006127">
    <property type="entry name" value="ZnuA-like"/>
</dbReference>
<gene>
    <name evidence="5" type="ORF">ASJ80_02865</name>
</gene>
<dbReference type="Pfam" id="PF01297">
    <property type="entry name" value="ZnuA"/>
    <property type="match status" value="1"/>
</dbReference>
<dbReference type="RefSeq" id="WP_069583670.1">
    <property type="nucleotide sequence ID" value="NZ_LMVM01000033.1"/>
</dbReference>
<proteinExistence type="inferred from homology"/>
<comment type="similarity">
    <text evidence="1">Belongs to the bacterial solute-binding protein 9 family.</text>
</comment>
<dbReference type="EMBL" id="LMVM01000033">
    <property type="protein sequence ID" value="PAV03974.1"/>
    <property type="molecule type" value="Genomic_DNA"/>
</dbReference>
<dbReference type="AlphaFoldDB" id="A0A2A2H3S7"/>
<reference evidence="5 6" key="1">
    <citation type="journal article" date="2017" name="BMC Genomics">
        <title>Genomic analysis of methanogenic archaea reveals a shift towards energy conservation.</title>
        <authorList>
            <person name="Gilmore S.P."/>
            <person name="Henske J.K."/>
            <person name="Sexton J.A."/>
            <person name="Solomon K.V."/>
            <person name="Seppala S."/>
            <person name="Yoo J.I."/>
            <person name="Huyett L.M."/>
            <person name="Pressman A."/>
            <person name="Cogan J.Z."/>
            <person name="Kivenson V."/>
            <person name="Peng X."/>
            <person name="Tan Y."/>
            <person name="Valentine D.L."/>
            <person name="O'Malley M.A."/>
        </authorList>
    </citation>
    <scope>NUCLEOTIDE SEQUENCE [LARGE SCALE GENOMIC DNA]</scope>
    <source>
        <strain evidence="5 6">M.o.H.</strain>
    </source>
</reference>
<keyword evidence="4" id="KW-1133">Transmembrane helix</keyword>
<evidence type="ECO:0000256" key="4">
    <source>
        <dbReference type="SAM" id="Phobius"/>
    </source>
</evidence>
<keyword evidence="2" id="KW-0813">Transport</keyword>
<evidence type="ECO:0000256" key="1">
    <source>
        <dbReference type="ARBA" id="ARBA00011028"/>
    </source>
</evidence>
<evidence type="ECO:0000256" key="3">
    <source>
        <dbReference type="ARBA" id="ARBA00022729"/>
    </source>
</evidence>
<keyword evidence="4" id="KW-0812">Transmembrane</keyword>
<dbReference type="PANTHER" id="PTHR42953:SF3">
    <property type="entry name" value="HIGH-AFFINITY ZINC UPTAKE SYSTEM PROTEIN ZNUA"/>
    <property type="match status" value="1"/>
</dbReference>
<dbReference type="PANTHER" id="PTHR42953">
    <property type="entry name" value="HIGH-AFFINITY ZINC UPTAKE SYSTEM PROTEIN ZNUA-RELATED"/>
    <property type="match status" value="1"/>
</dbReference>
<dbReference type="Gene3D" id="3.40.50.1980">
    <property type="entry name" value="Nitrogenase molybdenum iron protein domain"/>
    <property type="match status" value="2"/>
</dbReference>
<dbReference type="PRINTS" id="PR00690">
    <property type="entry name" value="ADHESNFAMILY"/>
</dbReference>
<protein>
    <submittedName>
        <fullName evidence="5">Zinc ABC transporter substrate-binding protein</fullName>
    </submittedName>
</protein>
<dbReference type="Proteomes" id="UP000217784">
    <property type="component" value="Unassembled WGS sequence"/>
</dbReference>
<keyword evidence="6" id="KW-1185">Reference proteome</keyword>
<organism evidence="5 6">
    <name type="scientific">Methanobacterium bryantii</name>
    <dbReference type="NCBI Taxonomy" id="2161"/>
    <lineage>
        <taxon>Archaea</taxon>
        <taxon>Methanobacteriati</taxon>
        <taxon>Methanobacteriota</taxon>
        <taxon>Methanomada group</taxon>
        <taxon>Methanobacteria</taxon>
        <taxon>Methanobacteriales</taxon>
        <taxon>Methanobacteriaceae</taxon>
        <taxon>Methanobacterium</taxon>
    </lineage>
</organism>
<dbReference type="PRINTS" id="PR00691">
    <property type="entry name" value="ADHESINB"/>
</dbReference>
<feature type="transmembrane region" description="Helical" evidence="4">
    <location>
        <begin position="7"/>
        <end position="27"/>
    </location>
</feature>
<name>A0A2A2H3S7_METBR</name>